<evidence type="ECO:0000313" key="1">
    <source>
        <dbReference type="EMBL" id="CAD7224103.1"/>
    </source>
</evidence>
<reference evidence="1" key="1">
    <citation type="submission" date="2020-11" db="EMBL/GenBank/DDBJ databases">
        <authorList>
            <person name="Tran Van P."/>
        </authorList>
    </citation>
    <scope>NUCLEOTIDE SEQUENCE</scope>
</reference>
<accession>A0A7R8W881</accession>
<dbReference type="EMBL" id="OB660308">
    <property type="protein sequence ID" value="CAD7224103.1"/>
    <property type="molecule type" value="Genomic_DNA"/>
</dbReference>
<sequence length="75" mass="8499">MLDFATGFRIRGSGVHCASVSKIKHQRIFTEDQRRKAWIYAFLHCSFARRGQLDSILPKIQSLVTRGPPAESNVP</sequence>
<gene>
    <name evidence="1" type="ORF">CTOB1V02_LOCUS2073</name>
</gene>
<proteinExistence type="predicted"/>
<protein>
    <submittedName>
        <fullName evidence="1">Uncharacterized protein</fullName>
    </submittedName>
</protein>
<dbReference type="AlphaFoldDB" id="A0A7R8W881"/>
<organism evidence="1">
    <name type="scientific">Cyprideis torosa</name>
    <dbReference type="NCBI Taxonomy" id="163714"/>
    <lineage>
        <taxon>Eukaryota</taxon>
        <taxon>Metazoa</taxon>
        <taxon>Ecdysozoa</taxon>
        <taxon>Arthropoda</taxon>
        <taxon>Crustacea</taxon>
        <taxon>Oligostraca</taxon>
        <taxon>Ostracoda</taxon>
        <taxon>Podocopa</taxon>
        <taxon>Podocopida</taxon>
        <taxon>Cytherocopina</taxon>
        <taxon>Cytheroidea</taxon>
        <taxon>Cytherideidae</taxon>
        <taxon>Cyprideis</taxon>
    </lineage>
</organism>
<name>A0A7R8W881_9CRUS</name>